<name>A0A9D2Y225_NOTFU</name>
<dbReference type="GO" id="GO:0004222">
    <property type="term" value="F:metalloendopeptidase activity"/>
    <property type="evidence" value="ECO:0007669"/>
    <property type="project" value="UniProtKB-UniRule"/>
</dbReference>
<keyword evidence="2" id="KW-0378">Hydrolase</keyword>
<dbReference type="PANTHER" id="PTHR10127:SF899">
    <property type="entry name" value="ASTACIN-LIKE METALLOENDOPEPTIDASE-RELATED"/>
    <property type="match status" value="1"/>
</dbReference>
<keyword evidence="2 4" id="KW-0482">Metalloprotease</keyword>
<dbReference type="GO" id="GO:0006508">
    <property type="term" value="P:proteolysis"/>
    <property type="evidence" value="ECO:0007669"/>
    <property type="project" value="UniProtKB-KW"/>
</dbReference>
<dbReference type="EMBL" id="JAAVVJ010000011">
    <property type="protein sequence ID" value="KAF7212774.1"/>
    <property type="molecule type" value="Genomic_DNA"/>
</dbReference>
<feature type="domain" description="Peptidase M12A" evidence="3">
    <location>
        <begin position="71"/>
        <end position="137"/>
    </location>
</feature>
<keyword evidence="2" id="KW-0862">Zinc</keyword>
<dbReference type="InterPro" id="IPR001506">
    <property type="entry name" value="Peptidase_M12A"/>
</dbReference>
<dbReference type="Pfam" id="PF01400">
    <property type="entry name" value="Astacin"/>
    <property type="match status" value="1"/>
</dbReference>
<dbReference type="PROSITE" id="PS51864">
    <property type="entry name" value="ASTACIN"/>
    <property type="match status" value="1"/>
</dbReference>
<dbReference type="KEGG" id="nfu:107382076"/>
<dbReference type="SUPFAM" id="SSF55486">
    <property type="entry name" value="Metalloproteases ('zincins'), catalytic domain"/>
    <property type="match status" value="1"/>
</dbReference>
<dbReference type="Gene3D" id="3.40.390.10">
    <property type="entry name" value="Collagenase (Catalytic Domain)"/>
    <property type="match status" value="1"/>
</dbReference>
<comment type="cofactor">
    <cofactor evidence="2">
        <name>Zn(2+)</name>
        <dbReference type="ChEBI" id="CHEBI:29105"/>
    </cofactor>
    <text evidence="2">Binds 1 zinc ion per subunit.</text>
</comment>
<proteinExistence type="predicted"/>
<dbReference type="AlphaFoldDB" id="A0A9D2Y225"/>
<keyword evidence="2" id="KW-0645">Protease</keyword>
<dbReference type="GO" id="GO:0046872">
    <property type="term" value="F:metal ion binding"/>
    <property type="evidence" value="ECO:0007669"/>
    <property type="project" value="UniProtKB-KW"/>
</dbReference>
<dbReference type="Proteomes" id="UP000822369">
    <property type="component" value="Chromosome 11"/>
</dbReference>
<sequence length="138" mass="15620">MQIQPKAASGPNLEPMSVCHSSSLLCTLGQKRTSSLEGLRGSTVKPAFALSRPVPITVITFTLIHKMENVYNFNKKQTNNLGTPYDFTSVMHYGKYDFTWNGQPTIVRRGLPLYDWGKAHQMSANDILRVNRLYRCRV</sequence>
<dbReference type="EC" id="3.4.24.-" evidence="2"/>
<keyword evidence="2" id="KW-0479">Metal-binding</keyword>
<evidence type="ECO:0000259" key="3">
    <source>
        <dbReference type="PROSITE" id="PS51864"/>
    </source>
</evidence>
<evidence type="ECO:0000313" key="5">
    <source>
        <dbReference type="Proteomes" id="UP000822369"/>
    </source>
</evidence>
<dbReference type="InterPro" id="IPR024079">
    <property type="entry name" value="MetalloPept_cat_dom_sf"/>
</dbReference>
<reference evidence="4" key="1">
    <citation type="submission" date="2020-03" db="EMBL/GenBank/DDBJ databases">
        <title>Intra-Species Differences in Population Size shape Life History and Genome Evolution.</title>
        <authorList>
            <person name="Willemsen D."/>
            <person name="Cui R."/>
            <person name="Valenzano D.R."/>
        </authorList>
    </citation>
    <scope>NUCLEOTIDE SEQUENCE</scope>
    <source>
        <strain evidence="4">GRZ</strain>
        <tissue evidence="4">Whole</tissue>
    </source>
</reference>
<evidence type="ECO:0000313" key="4">
    <source>
        <dbReference type="EMBL" id="KAF7212774.1"/>
    </source>
</evidence>
<accession>A0A9D2Y225</accession>
<gene>
    <name evidence="4" type="ORF">G4P62_007611</name>
</gene>
<evidence type="ECO:0000256" key="2">
    <source>
        <dbReference type="RuleBase" id="RU361183"/>
    </source>
</evidence>
<protein>
    <recommendedName>
        <fullName evidence="2">Metalloendopeptidase</fullName>
        <ecNumber evidence="2">3.4.24.-</ecNumber>
    </recommendedName>
</protein>
<organism evidence="4 5">
    <name type="scientific">Nothobranchius furzeri</name>
    <name type="common">Turquoise killifish</name>
    <dbReference type="NCBI Taxonomy" id="105023"/>
    <lineage>
        <taxon>Eukaryota</taxon>
        <taxon>Metazoa</taxon>
        <taxon>Chordata</taxon>
        <taxon>Craniata</taxon>
        <taxon>Vertebrata</taxon>
        <taxon>Euteleostomi</taxon>
        <taxon>Actinopterygii</taxon>
        <taxon>Neopterygii</taxon>
        <taxon>Teleostei</taxon>
        <taxon>Neoteleostei</taxon>
        <taxon>Acanthomorphata</taxon>
        <taxon>Ovalentaria</taxon>
        <taxon>Atherinomorphae</taxon>
        <taxon>Cyprinodontiformes</taxon>
        <taxon>Nothobranchiidae</taxon>
        <taxon>Nothobranchius</taxon>
    </lineage>
</organism>
<dbReference type="PANTHER" id="PTHR10127">
    <property type="entry name" value="DISCOIDIN, CUB, EGF, LAMININ , AND ZINC METALLOPROTEASE DOMAIN CONTAINING"/>
    <property type="match status" value="1"/>
</dbReference>
<comment type="caution">
    <text evidence="1">Lacks conserved residue(s) required for the propagation of feature annotation.</text>
</comment>
<dbReference type="PRINTS" id="PR00480">
    <property type="entry name" value="ASTACIN"/>
</dbReference>
<comment type="caution">
    <text evidence="4">The sequence shown here is derived from an EMBL/GenBank/DDBJ whole genome shotgun (WGS) entry which is preliminary data.</text>
</comment>
<evidence type="ECO:0000256" key="1">
    <source>
        <dbReference type="PROSITE-ProRule" id="PRU01211"/>
    </source>
</evidence>